<keyword evidence="3 4" id="KW-0067">ATP-binding</keyword>
<organism evidence="7 8">
    <name type="scientific">Daphnia magna</name>
    <dbReference type="NCBI Taxonomy" id="35525"/>
    <lineage>
        <taxon>Eukaryota</taxon>
        <taxon>Metazoa</taxon>
        <taxon>Ecdysozoa</taxon>
        <taxon>Arthropoda</taxon>
        <taxon>Crustacea</taxon>
        <taxon>Branchiopoda</taxon>
        <taxon>Diplostraca</taxon>
        <taxon>Cladocera</taxon>
        <taxon>Anomopoda</taxon>
        <taxon>Daphniidae</taxon>
        <taxon>Daphnia</taxon>
    </lineage>
</organism>
<keyword evidence="5" id="KW-0175">Coiled coil</keyword>
<evidence type="ECO:0000256" key="2">
    <source>
        <dbReference type="ARBA" id="ARBA00022741"/>
    </source>
</evidence>
<dbReference type="Gene3D" id="3.30.200.20">
    <property type="entry name" value="Phosphorylase Kinase, domain 1"/>
    <property type="match status" value="1"/>
</dbReference>
<proteinExistence type="predicted"/>
<dbReference type="GO" id="GO:0036498">
    <property type="term" value="P:IRE1-mediated unfolded protein response"/>
    <property type="evidence" value="ECO:0007669"/>
    <property type="project" value="TreeGrafter"/>
</dbReference>
<keyword evidence="2 4" id="KW-0547">Nucleotide-binding</keyword>
<dbReference type="InterPro" id="IPR003508">
    <property type="entry name" value="CIDE-N_dom"/>
</dbReference>
<evidence type="ECO:0000313" key="7">
    <source>
        <dbReference type="EMBL" id="KZS06812.1"/>
    </source>
</evidence>
<comment type="caution">
    <text evidence="7">The sequence shown here is derived from an EMBL/GenBank/DDBJ whole genome shotgun (WGS) entry which is preliminary data.</text>
</comment>
<dbReference type="Pfam" id="PF02017">
    <property type="entry name" value="CIDE-N"/>
    <property type="match status" value="1"/>
</dbReference>
<reference evidence="7 8" key="1">
    <citation type="submission" date="2016-03" db="EMBL/GenBank/DDBJ databases">
        <title>EvidentialGene: Evidence-directed Construction of Genes on Genomes.</title>
        <authorList>
            <person name="Gilbert D.G."/>
            <person name="Choi J.-H."/>
            <person name="Mockaitis K."/>
            <person name="Colbourne J."/>
            <person name="Pfrender M."/>
        </authorList>
    </citation>
    <scope>NUCLEOTIDE SEQUENCE [LARGE SCALE GENOMIC DNA]</scope>
    <source>
        <strain evidence="7 8">Xinb3</strain>
        <tissue evidence="7">Complete organism</tissue>
    </source>
</reference>
<gene>
    <name evidence="7" type="ORF">APZ42_029346</name>
</gene>
<feature type="domain" description="Protein kinase" evidence="6">
    <location>
        <begin position="107"/>
        <end position="383"/>
    </location>
</feature>
<evidence type="ECO:0000256" key="4">
    <source>
        <dbReference type="PROSITE-ProRule" id="PRU10141"/>
    </source>
</evidence>
<dbReference type="SUPFAM" id="SSF56112">
    <property type="entry name" value="Protein kinase-like (PK-like)"/>
    <property type="match status" value="1"/>
</dbReference>
<dbReference type="SMART" id="SM00220">
    <property type="entry name" value="S_TKc"/>
    <property type="match status" value="1"/>
</dbReference>
<keyword evidence="8" id="KW-1185">Reference proteome</keyword>
<feature type="coiled-coil region" evidence="5">
    <location>
        <begin position="369"/>
        <end position="396"/>
    </location>
</feature>
<dbReference type="EMBL" id="LRGB01002580">
    <property type="protein sequence ID" value="KZS06812.1"/>
    <property type="molecule type" value="Genomic_DNA"/>
</dbReference>
<dbReference type="AlphaFoldDB" id="A0A164PGK5"/>
<dbReference type="SUPFAM" id="SSF48403">
    <property type="entry name" value="Ankyrin repeat"/>
    <property type="match status" value="1"/>
</dbReference>
<dbReference type="PANTHER" id="PTHR13954">
    <property type="entry name" value="IRE1-RELATED"/>
    <property type="match status" value="1"/>
</dbReference>
<dbReference type="Proteomes" id="UP000076858">
    <property type="component" value="Unassembled WGS sequence"/>
</dbReference>
<dbReference type="InterPro" id="IPR002110">
    <property type="entry name" value="Ankyrin_rpt"/>
</dbReference>
<dbReference type="PROSITE" id="PS00107">
    <property type="entry name" value="PROTEIN_KINASE_ATP"/>
    <property type="match status" value="1"/>
</dbReference>
<dbReference type="GO" id="GO:0004521">
    <property type="term" value="F:RNA endonuclease activity"/>
    <property type="evidence" value="ECO:0007669"/>
    <property type="project" value="InterPro"/>
</dbReference>
<accession>A0A164PGK5</accession>
<sequence length="768" mass="88130">MSKENGSAERNNYIKLCDKTSYYTQKPLKDTNGKVDDTITASLSKVDSKVIFNALETDKLPDKFKPISGCSSCLGNSGIDLWEEDDYGWNIFYYLDIKNKKKMEIWIDREAFLGQGGFGHVLKGKYGGREVAVKRVELRFVNEKEEEALRALDHPNVVKLLHCDSNDDFRMYVLELCDASLDQLFLEPNHPKKYDGPMPRYIHVFLQLASGLKHIHSKQIIHRDIKPQNVLISKTPASRSNEVTIKWADFGLSKSVDERGYHSWSGVRGTKNWYTPEVLEISNNIKEAEEAKKLKGTVKSDVFALGLVFGFLFLKGEHVYGSSDREIYENVIAKQPINLKKTDRKLLEIYQNNLLQKMLENDPSKRMTSAEVVEQLKSIEDKLAEKEEQLRDLCAGREPLDIFNFKFYLNLTTKIQNLIRFGIDVNAKNQFGLNALHLLCQHYSGRHLIEPIKVLIDFGIDKDAKTEKGWNALHFLCSESSSPHLIEAIRELIKLGIDKDAKDNKGWNALHFFCANSSTRTIFNLGPDNVQILLERDGTEILEDEFLLFLENFTDLVVVQSKCQKMTNCQRLDVCNELVTTEQEYEADHTEEIQTSLTEEAMVHYIVEDDKIIRVNDSKERERNFEIVSGGTDKGRDLLLDDMGYRYGIKAKSTSSVIWHCTARPGKTSTSAIDCRATVRQKNNVFSFGKRPHSCKLSPKLNNAIKIRREIKERIDRGEAAVAEDAVKIVKEVMAKYRERNVEVPQESYLVRIGYRRLKKFREGRRPS</sequence>
<evidence type="ECO:0000313" key="8">
    <source>
        <dbReference type="Proteomes" id="UP000076858"/>
    </source>
</evidence>
<dbReference type="InterPro" id="IPR000719">
    <property type="entry name" value="Prot_kinase_dom"/>
</dbReference>
<evidence type="ECO:0000256" key="3">
    <source>
        <dbReference type="ARBA" id="ARBA00022840"/>
    </source>
</evidence>
<dbReference type="InterPro" id="IPR045133">
    <property type="entry name" value="IRE1/2-like"/>
</dbReference>
<dbReference type="InterPro" id="IPR036770">
    <property type="entry name" value="Ankyrin_rpt-contain_sf"/>
</dbReference>
<dbReference type="Gene3D" id="3.10.20.10">
    <property type="match status" value="1"/>
</dbReference>
<dbReference type="OrthoDB" id="6358482at2759"/>
<evidence type="ECO:0000256" key="1">
    <source>
        <dbReference type="ARBA" id="ARBA00022703"/>
    </source>
</evidence>
<dbReference type="SMART" id="SM00248">
    <property type="entry name" value="ANK"/>
    <property type="match status" value="3"/>
</dbReference>
<dbReference type="InterPro" id="IPR017441">
    <property type="entry name" value="Protein_kinase_ATP_BS"/>
</dbReference>
<dbReference type="Pfam" id="PF00069">
    <property type="entry name" value="Pkinase"/>
    <property type="match status" value="1"/>
</dbReference>
<dbReference type="PROSITE" id="PS00108">
    <property type="entry name" value="PROTEIN_KINASE_ST"/>
    <property type="match status" value="1"/>
</dbReference>
<dbReference type="PANTHER" id="PTHR13954:SF6">
    <property type="entry name" value="NON-SPECIFIC SERINE_THREONINE PROTEIN KINASE"/>
    <property type="match status" value="1"/>
</dbReference>
<dbReference type="STRING" id="35525.A0A164PGK5"/>
<dbReference type="PROSITE" id="PS50011">
    <property type="entry name" value="PROTEIN_KINASE_DOM"/>
    <property type="match status" value="1"/>
</dbReference>
<dbReference type="InterPro" id="IPR008271">
    <property type="entry name" value="Ser/Thr_kinase_AS"/>
</dbReference>
<name>A0A164PGK5_9CRUS</name>
<dbReference type="GO" id="GO:1990604">
    <property type="term" value="C:IRE1-TRAF2-ASK1 complex"/>
    <property type="evidence" value="ECO:0007669"/>
    <property type="project" value="TreeGrafter"/>
</dbReference>
<dbReference type="GO" id="GO:0070059">
    <property type="term" value="P:intrinsic apoptotic signaling pathway in response to endoplasmic reticulum stress"/>
    <property type="evidence" value="ECO:0007669"/>
    <property type="project" value="TreeGrafter"/>
</dbReference>
<evidence type="ECO:0000256" key="5">
    <source>
        <dbReference type="SAM" id="Coils"/>
    </source>
</evidence>
<dbReference type="GO" id="GO:0051082">
    <property type="term" value="F:unfolded protein binding"/>
    <property type="evidence" value="ECO:0007669"/>
    <property type="project" value="TreeGrafter"/>
</dbReference>
<keyword evidence="1" id="KW-0053">Apoptosis</keyword>
<dbReference type="GO" id="GO:0004674">
    <property type="term" value="F:protein serine/threonine kinase activity"/>
    <property type="evidence" value="ECO:0007669"/>
    <property type="project" value="InterPro"/>
</dbReference>
<protein>
    <recommendedName>
        <fullName evidence="6">Protein kinase domain-containing protein</fullName>
    </recommendedName>
</protein>
<dbReference type="Gene3D" id="1.10.510.10">
    <property type="entry name" value="Transferase(Phosphotransferase) domain 1"/>
    <property type="match status" value="1"/>
</dbReference>
<feature type="binding site" evidence="4">
    <location>
        <position position="134"/>
    </location>
    <ligand>
        <name>ATP</name>
        <dbReference type="ChEBI" id="CHEBI:30616"/>
    </ligand>
</feature>
<dbReference type="GO" id="GO:0005524">
    <property type="term" value="F:ATP binding"/>
    <property type="evidence" value="ECO:0007669"/>
    <property type="project" value="UniProtKB-UniRule"/>
</dbReference>
<evidence type="ECO:0000259" key="6">
    <source>
        <dbReference type="PROSITE" id="PS50011"/>
    </source>
</evidence>
<dbReference type="Gene3D" id="1.25.40.20">
    <property type="entry name" value="Ankyrin repeat-containing domain"/>
    <property type="match status" value="1"/>
</dbReference>
<dbReference type="Pfam" id="PF12796">
    <property type="entry name" value="Ank_2"/>
    <property type="match status" value="1"/>
</dbReference>
<dbReference type="FunFam" id="1.10.510.10:FF:001152">
    <property type="entry name" value="Uncharacterized protein"/>
    <property type="match status" value="1"/>
</dbReference>
<dbReference type="InterPro" id="IPR011009">
    <property type="entry name" value="Kinase-like_dom_sf"/>
</dbReference>